<keyword evidence="18" id="KW-1185">Reference proteome</keyword>
<dbReference type="InterPro" id="IPR002049">
    <property type="entry name" value="LE_dom"/>
</dbReference>
<dbReference type="PROSITE" id="PS50213">
    <property type="entry name" value="FAS1"/>
    <property type="match status" value="4"/>
</dbReference>
<dbReference type="FunFam" id="3.10.100.10:FF:000001">
    <property type="entry name" value="Hyaluronan proteoglycan link protein 1"/>
    <property type="match status" value="1"/>
</dbReference>
<evidence type="ECO:0000256" key="7">
    <source>
        <dbReference type="ARBA" id="ARBA00023136"/>
    </source>
</evidence>
<feature type="domain" description="Link" evidence="16">
    <location>
        <begin position="1762"/>
        <end position="1855"/>
    </location>
</feature>
<evidence type="ECO:0000259" key="16">
    <source>
        <dbReference type="PROSITE" id="PS50963"/>
    </source>
</evidence>
<dbReference type="FunFam" id="2.10.25.10:FF:000040">
    <property type="entry name" value="Stabilin 2"/>
    <property type="match status" value="4"/>
</dbReference>
<dbReference type="PANTHER" id="PTHR24038">
    <property type="entry name" value="STABILIN"/>
    <property type="match status" value="1"/>
</dbReference>
<feature type="domain" description="EGF-like" evidence="14">
    <location>
        <begin position="1645"/>
        <end position="1685"/>
    </location>
</feature>
<dbReference type="GO" id="GO:0007155">
    <property type="term" value="P:cell adhesion"/>
    <property type="evidence" value="ECO:0007669"/>
    <property type="project" value="InterPro"/>
</dbReference>
<dbReference type="InterPro" id="IPR056806">
    <property type="entry name" value="EGF_STAB1-2"/>
</dbReference>
<dbReference type="InterPro" id="IPR036378">
    <property type="entry name" value="FAS1_dom_sf"/>
</dbReference>
<feature type="disulfide bond" evidence="13">
    <location>
        <begin position="1808"/>
        <end position="1829"/>
    </location>
</feature>
<dbReference type="InterPro" id="IPR000782">
    <property type="entry name" value="FAS1_domain"/>
</dbReference>
<evidence type="ECO:0000259" key="14">
    <source>
        <dbReference type="PROSITE" id="PS50026"/>
    </source>
</evidence>
<evidence type="ECO:0000256" key="8">
    <source>
        <dbReference type="ARBA" id="ARBA00023157"/>
    </source>
</evidence>
<evidence type="ECO:0000256" key="11">
    <source>
        <dbReference type="ARBA" id="ARBA00023292"/>
    </source>
</evidence>
<dbReference type="Pfam" id="PF02469">
    <property type="entry name" value="Fasciclin"/>
    <property type="match status" value="3"/>
</dbReference>
<dbReference type="Pfam" id="PF00193">
    <property type="entry name" value="Xlink"/>
    <property type="match status" value="1"/>
</dbReference>
<evidence type="ECO:0000256" key="12">
    <source>
        <dbReference type="PROSITE-ProRule" id="PRU00076"/>
    </source>
</evidence>
<keyword evidence="3" id="KW-0964">Secreted</keyword>
<evidence type="ECO:0000313" key="18">
    <source>
        <dbReference type="Proteomes" id="UP000694543"/>
    </source>
</evidence>
<feature type="domain" description="EGF-like" evidence="14">
    <location>
        <begin position="694"/>
        <end position="736"/>
    </location>
</feature>
<keyword evidence="6" id="KW-1133">Transmembrane helix</keyword>
<feature type="domain" description="FAS1" evidence="15">
    <location>
        <begin position="343"/>
        <end position="473"/>
    </location>
</feature>
<keyword evidence="11" id="KW-0424">Laminin EGF-like domain</keyword>
<feature type="domain" description="EGF-like" evidence="14">
    <location>
        <begin position="780"/>
        <end position="821"/>
    </location>
</feature>
<reference evidence="17" key="1">
    <citation type="submission" date="2025-08" db="UniProtKB">
        <authorList>
            <consortium name="Ensembl"/>
        </authorList>
    </citation>
    <scope>IDENTIFICATION</scope>
</reference>
<evidence type="ECO:0000256" key="4">
    <source>
        <dbReference type="ARBA" id="ARBA00022536"/>
    </source>
</evidence>
<keyword evidence="10" id="KW-0325">Glycoprotein</keyword>
<comment type="caution">
    <text evidence="12">Lacks conserved residue(s) required for the propagation of feature annotation.</text>
</comment>
<keyword evidence="5" id="KW-0812">Transmembrane</keyword>
<dbReference type="SMART" id="SM00554">
    <property type="entry name" value="FAS1"/>
    <property type="match status" value="3"/>
</dbReference>
<feature type="disulfide bond" evidence="12">
    <location>
        <begin position="1595"/>
        <end position="1604"/>
    </location>
</feature>
<evidence type="ECO:0000256" key="5">
    <source>
        <dbReference type="ARBA" id="ARBA00022692"/>
    </source>
</evidence>
<evidence type="ECO:0000256" key="6">
    <source>
        <dbReference type="ARBA" id="ARBA00022989"/>
    </source>
</evidence>
<dbReference type="PROSITE" id="PS50026">
    <property type="entry name" value="EGF_3"/>
    <property type="match status" value="12"/>
</dbReference>
<dbReference type="InterPro" id="IPR024731">
    <property type="entry name" value="NELL2-like_EGF"/>
</dbReference>
<dbReference type="Ensembl" id="ENSCPIT00010015209.1">
    <property type="protein sequence ID" value="ENSCPIP00010012821.1"/>
    <property type="gene ID" value="ENSCPIG00010010064.1"/>
</dbReference>
<dbReference type="SMART" id="SM00445">
    <property type="entry name" value="LINK"/>
    <property type="match status" value="1"/>
</dbReference>
<dbReference type="GO" id="GO:0005540">
    <property type="term" value="F:hyaluronic acid binding"/>
    <property type="evidence" value="ECO:0007669"/>
    <property type="project" value="InterPro"/>
</dbReference>
<keyword evidence="7" id="KW-0472">Membrane</keyword>
<dbReference type="InterPro" id="IPR000742">
    <property type="entry name" value="EGF"/>
</dbReference>
<feature type="disulfide bond" evidence="12">
    <location>
        <begin position="1145"/>
        <end position="1154"/>
    </location>
</feature>
<protein>
    <submittedName>
        <fullName evidence="17">Stabilin 1</fullName>
    </submittedName>
</protein>
<feature type="domain" description="EGF-like" evidence="14">
    <location>
        <begin position="1118"/>
        <end position="1155"/>
    </location>
</feature>
<dbReference type="Proteomes" id="UP000694543">
    <property type="component" value="Unplaced"/>
</dbReference>
<dbReference type="InterPro" id="IPR016186">
    <property type="entry name" value="C-type_lectin-like/link_sf"/>
</dbReference>
<dbReference type="FunFam" id="2.30.180.10:FF:000005">
    <property type="entry name" value="Stabilin 2"/>
    <property type="match status" value="1"/>
</dbReference>
<organism evidence="17 18">
    <name type="scientific">Chrysolophus pictus</name>
    <name type="common">Golden pheasant</name>
    <name type="synonym">Phasianus pictus</name>
    <dbReference type="NCBI Taxonomy" id="9089"/>
    <lineage>
        <taxon>Eukaryota</taxon>
        <taxon>Metazoa</taxon>
        <taxon>Chordata</taxon>
        <taxon>Craniata</taxon>
        <taxon>Vertebrata</taxon>
        <taxon>Euteleostomi</taxon>
        <taxon>Archelosauria</taxon>
        <taxon>Archosauria</taxon>
        <taxon>Dinosauria</taxon>
        <taxon>Saurischia</taxon>
        <taxon>Theropoda</taxon>
        <taxon>Coelurosauria</taxon>
        <taxon>Aves</taxon>
        <taxon>Neognathae</taxon>
        <taxon>Galloanserae</taxon>
        <taxon>Galliformes</taxon>
        <taxon>Phasianidae</taxon>
        <taxon>Phasianinae</taxon>
        <taxon>Chrysolophus</taxon>
    </lineage>
</organism>
<dbReference type="SUPFAM" id="SSF56436">
    <property type="entry name" value="C-type lectin-like"/>
    <property type="match status" value="1"/>
</dbReference>
<dbReference type="PANTHER" id="PTHR24038:SF8">
    <property type="entry name" value="STABILIN-1"/>
    <property type="match status" value="1"/>
</dbReference>
<feature type="domain" description="FAS1" evidence="15">
    <location>
        <begin position="1200"/>
        <end position="1269"/>
    </location>
</feature>
<dbReference type="SMART" id="SM00180">
    <property type="entry name" value="EGF_Lam"/>
    <property type="match status" value="3"/>
</dbReference>
<dbReference type="InterPro" id="IPR016187">
    <property type="entry name" value="CTDL_fold"/>
</dbReference>
<dbReference type="GO" id="GO:0005576">
    <property type="term" value="C:extracellular region"/>
    <property type="evidence" value="ECO:0007669"/>
    <property type="project" value="UniProtKB-SubCell"/>
</dbReference>
<feature type="disulfide bond" evidence="12">
    <location>
        <begin position="1614"/>
        <end position="1624"/>
    </location>
</feature>
<dbReference type="Gene3D" id="2.30.180.10">
    <property type="entry name" value="FAS1 domain"/>
    <property type="match status" value="3"/>
</dbReference>
<dbReference type="Pfam" id="PF12947">
    <property type="entry name" value="EGF_3"/>
    <property type="match status" value="5"/>
</dbReference>
<dbReference type="InterPro" id="IPR026823">
    <property type="entry name" value="cEGF"/>
</dbReference>
<feature type="disulfide bond" evidence="12">
    <location>
        <begin position="1551"/>
        <end position="1560"/>
    </location>
</feature>
<feature type="domain" description="EGF-like" evidence="14">
    <location>
        <begin position="1686"/>
        <end position="1728"/>
    </location>
</feature>
<dbReference type="SMART" id="SM00181">
    <property type="entry name" value="EGF"/>
    <property type="match status" value="17"/>
</dbReference>
<keyword evidence="8 12" id="KW-1015">Disulfide bond</keyword>
<dbReference type="Gene3D" id="2.10.25.10">
    <property type="entry name" value="Laminin"/>
    <property type="match status" value="7"/>
</dbReference>
<evidence type="ECO:0000256" key="10">
    <source>
        <dbReference type="ARBA" id="ARBA00023180"/>
    </source>
</evidence>
<evidence type="ECO:0000259" key="15">
    <source>
        <dbReference type="PROSITE" id="PS50213"/>
    </source>
</evidence>
<keyword evidence="9" id="KW-0675">Receptor</keyword>
<feature type="disulfide bond" evidence="12">
    <location>
        <begin position="1126"/>
        <end position="1143"/>
    </location>
</feature>
<evidence type="ECO:0000256" key="1">
    <source>
        <dbReference type="ARBA" id="ARBA00004479"/>
    </source>
</evidence>
<evidence type="ECO:0000256" key="9">
    <source>
        <dbReference type="ARBA" id="ARBA00023170"/>
    </source>
</evidence>
<feature type="domain" description="EGF-like" evidence="14">
    <location>
        <begin position="562"/>
        <end position="602"/>
    </location>
</feature>
<feature type="disulfide bond" evidence="12">
    <location>
        <begin position="135"/>
        <end position="144"/>
    </location>
</feature>
<dbReference type="FunFam" id="2.30.180.10:FF:000014">
    <property type="entry name" value="Stabilin 1"/>
    <property type="match status" value="1"/>
</dbReference>
<proteinExistence type="predicted"/>
<reference evidence="17" key="2">
    <citation type="submission" date="2025-09" db="UniProtKB">
        <authorList>
            <consortium name="Ensembl"/>
        </authorList>
    </citation>
    <scope>IDENTIFICATION</scope>
</reference>
<dbReference type="PROSITE" id="PS01186">
    <property type="entry name" value="EGF_2"/>
    <property type="match status" value="7"/>
</dbReference>
<evidence type="ECO:0000256" key="3">
    <source>
        <dbReference type="ARBA" id="ARBA00022525"/>
    </source>
</evidence>
<evidence type="ECO:0000313" key="17">
    <source>
        <dbReference type="Ensembl" id="ENSCPIP00010012821.1"/>
    </source>
</evidence>
<feature type="disulfide bond" evidence="12">
    <location>
        <begin position="1101"/>
        <end position="1110"/>
    </location>
</feature>
<feature type="disulfide bond" evidence="12">
    <location>
        <begin position="592"/>
        <end position="601"/>
    </location>
</feature>
<dbReference type="PROSITE" id="PS00022">
    <property type="entry name" value="EGF_1"/>
    <property type="match status" value="6"/>
</dbReference>
<feature type="domain" description="EGF-like" evidence="14">
    <location>
        <begin position="1079"/>
        <end position="1111"/>
    </location>
</feature>
<feature type="domain" description="EGF-like" evidence="14">
    <location>
        <begin position="107"/>
        <end position="145"/>
    </location>
</feature>
<feature type="disulfide bond" evidence="13">
    <location>
        <begin position="1784"/>
        <end position="1853"/>
    </location>
</feature>
<feature type="domain" description="FAS1" evidence="15">
    <location>
        <begin position="1875"/>
        <end position="1984"/>
    </location>
</feature>
<dbReference type="Gene3D" id="2.170.300.10">
    <property type="entry name" value="Tie2 ligand-binding domain superfamily"/>
    <property type="match status" value="1"/>
</dbReference>
<sequence length="1984" mass="215906">MPSNHSASAVYVWIPSDFPRTCLTSSSWQNSYSQSLEHKSTGIPREDKPCNKCVVCLCANHEPWIVLLRYTVKLGENTLSLSGCYHICKKEIEEKKCCPGFWGTECYECPGGSENPCSGHGTCLDGLLRNGTCICKEQYSGFACQNCRDENRFGPDCQKYECTCKEGYQGDGRVCQPINPCVDNNGGCPETSTNCIYKGPGEASCVCKPGMIARLPSLECSSYLAFLLVSSCVCEEGEIGDGRSCYRDLISEINKHNSRGLFSRKLNVARKMFGKCLLNLFGELTAVGSVLAWPTGQKNVFESTEAFRRLEAWRSLSSSWHSSLCSDFAATLVIFLSLCIFSQKTIGEILASTEIFSRFETILENCGLPAILDGPGPFTVFVPSNDGVDKLRDGRLIYLFTEVRARNSLTHLELGMTVEKLIMTPHIVTMANQILSINISADGRIMMDDSEIPLNMRNIVASNGIIHTVDGIFIPPSIIPILPHRCNEEQHKIVTGSCVDCEALNSSVCPPGSREMELTPFPKECVYIHDPQGLNVLKRGCARYCNQTIVKPGCCEGFFGPDCMPCPGGYTNPCYGRGNCSDGIDGNGNCQCFEGFKGIACHICSNPNKHGENCDEDCGCVHGVCDNRPGSGGVCQSWSCKEGYTGKFCDKTSKNCGPSGLSQYCHQNAVCSLNDTARCICRDGYEGDGFSCQPIDLCSQPERGGCSLNALCTSTGPGNATCQCNVGWTGDGKACVAIDNCMQESRGNCHINADCIYIGPGQSKCVCKRGYAGDGHNCDAINPCLMDNGGCHDLAMCVPLGGGERSCACPEGYVGDGMTCYGDVFLRSARNGSPPFSLFFSLLPELTFPSTRQHSLFLQLENNYLFRNIYFSMGKIYIFLMARVWLQEHPSLLAIQGAVKVLLPRLGDVPPSPPGLQKQLDAVASFSTFKKLLEVSSSVVAVRQMSDNETVQFHVILGEKLLPADLRSGVHKSSMLGLSYWLMFYQNSTQKFVNNIPLDGKFFETRNGILIGVSQVLQIQKNRCTANTTTIQREFPGSKNLPHCTLRSGDTGCYFTCAKRSVCCPGYYGHMCEMCPGKPGQWCSGNGECLDGIEGSGECQCLEGFHGTACEMCEVGRYGADCKSECDCDNGICNDGLQGDGSCDCLPGWKGPGCREKLDPCTIDHGGCSIHAVCTKVSPGERTCVCKEGYFEEWKSRGLLQELLRYHMVGCQQLLLSDLEAQESLTSLSGHTIKITEKENSIYLNDEAKVIMSDIVGVNGVIHFINKILIPSDLVSRNISSQISQLNITEAAETFGYTIYSKLLKVSLLLPLVSNPLHRPFTMLWPTDAAFNALPEKRQQWLYHREHRGKLASYLKAHMIRGTKVNIVAGNMPHVSSIRTMHGSTVSFSCSRTHVGELLVGNDDAVIIQRHMEFNGGIAYGIDRLLEPPDLGSRCDEFVSVELQVSSWGDADEDPCCLLILCQQGEVLGACCSSSQSSLFFASHPTLGSLHYWGPLKRGCRRKCISTQWVPQCCANHYGRDCQACPGGLEAPCGNRGTCDDKISGSGRCNCSQAFIGTSCELCAPGRYGPECQECNCTEHGVCNGGLHGDGFCFCVEGWTGERCEVPLAVKPTCSPPCHPQASCRAGNLCECDMHYEGDGRTCTVIDMCSQDNGGCATHAACTQLGVNVSCTCAVGYWGDGYVCEPIDRCADGRNGDCSEHAHCISTGPNKRRCECKRGYIGDGIQCLEEAVPPTDRCLDSNGQCHREAVCTDLHFHDKTMGVFHLQSPRKKYDFTYVQAQEACAAEGAVLATFQQLAAAQQMGFHLCLVGWMDNGTAGYPTAFPTPSCGSNHVGIVDYGPRSNLSETWDAFCYREKDVTCACPDGFVGDGTWCRGRLPDVLAEEARFSTFYSLLLAFANGSAEGLEFFTYLSDDSAPKTLFVPVNSGFAENEVRGRGAGATPGGQRGSGRPVASPRVLGCFGHLSTERTWRCCSRSKEGQRDL</sequence>
<name>A0A8C3Q0S8_CHRPC</name>
<dbReference type="Gene3D" id="3.10.100.10">
    <property type="entry name" value="Mannose-Binding Protein A, subunit A"/>
    <property type="match status" value="1"/>
</dbReference>
<keyword evidence="4 12" id="KW-0245">EGF-like domain</keyword>
<feature type="domain" description="EGF-like" evidence="14">
    <location>
        <begin position="1568"/>
        <end position="1605"/>
    </location>
</feature>
<comment type="subcellular location">
    <subcellularLocation>
        <location evidence="1">Membrane</location>
        <topology evidence="1">Single-pass type I membrane protein</topology>
    </subcellularLocation>
    <subcellularLocation>
        <location evidence="2">Secreted</location>
    </subcellularLocation>
</comment>
<dbReference type="SUPFAM" id="SSF57196">
    <property type="entry name" value="EGF/Laminin"/>
    <property type="match status" value="2"/>
</dbReference>
<feature type="domain" description="EGF-like" evidence="14">
    <location>
        <begin position="1610"/>
        <end position="1644"/>
    </location>
</feature>
<feature type="domain" description="FAS1" evidence="15">
    <location>
        <begin position="1284"/>
        <end position="1426"/>
    </location>
</feature>
<feature type="domain" description="EGF-like" evidence="14">
    <location>
        <begin position="1521"/>
        <end position="1561"/>
    </location>
</feature>
<accession>A0A8C3Q0S8</accession>
<dbReference type="PROSITE" id="PS01241">
    <property type="entry name" value="LINK_1"/>
    <property type="match status" value="1"/>
</dbReference>
<dbReference type="SUPFAM" id="SSF82153">
    <property type="entry name" value="FAS1 domain"/>
    <property type="match status" value="4"/>
</dbReference>
<dbReference type="InterPro" id="IPR000538">
    <property type="entry name" value="Link_dom"/>
</dbReference>
<feature type="domain" description="EGF-like" evidence="14">
    <location>
        <begin position="737"/>
        <end position="779"/>
    </location>
</feature>
<evidence type="ECO:0000256" key="2">
    <source>
        <dbReference type="ARBA" id="ARBA00004613"/>
    </source>
</evidence>
<evidence type="ECO:0000256" key="13">
    <source>
        <dbReference type="PROSITE-ProRule" id="PRU00323"/>
    </source>
</evidence>
<dbReference type="GO" id="GO:0016020">
    <property type="term" value="C:membrane"/>
    <property type="evidence" value="ECO:0007669"/>
    <property type="project" value="UniProtKB-SubCell"/>
</dbReference>
<dbReference type="Pfam" id="PF12662">
    <property type="entry name" value="cEGF"/>
    <property type="match status" value="1"/>
</dbReference>
<dbReference type="Pfam" id="PF24887">
    <property type="entry name" value="EGF_STAB1-2"/>
    <property type="match status" value="1"/>
</dbReference>
<dbReference type="PROSITE" id="PS50963">
    <property type="entry name" value="LINK_2"/>
    <property type="match status" value="1"/>
</dbReference>